<keyword evidence="2" id="KW-0812">Transmembrane</keyword>
<accession>A7EJB6</accession>
<evidence type="ECO:0000256" key="1">
    <source>
        <dbReference type="SAM" id="MobiDB-lite"/>
    </source>
</evidence>
<dbReference type="HOGENOM" id="CLU_1661839_0_0_1"/>
<feature type="transmembrane region" description="Helical" evidence="2">
    <location>
        <begin position="35"/>
        <end position="55"/>
    </location>
</feature>
<dbReference type="EMBL" id="CH476626">
    <property type="protein sequence ID" value="EDO02932.1"/>
    <property type="molecule type" value="Genomic_DNA"/>
</dbReference>
<dbReference type="GeneID" id="5490350"/>
<dbReference type="InParanoid" id="A7EJB6"/>
<feature type="transmembrane region" description="Helical" evidence="2">
    <location>
        <begin position="130"/>
        <end position="152"/>
    </location>
</feature>
<evidence type="ECO:0000313" key="3">
    <source>
        <dbReference type="EMBL" id="EDO02932.1"/>
    </source>
</evidence>
<feature type="region of interest" description="Disordered" evidence="1">
    <location>
        <begin position="8"/>
        <end position="28"/>
    </location>
</feature>
<evidence type="ECO:0000256" key="2">
    <source>
        <dbReference type="SAM" id="Phobius"/>
    </source>
</evidence>
<reference evidence="4" key="1">
    <citation type="journal article" date="2011" name="PLoS Genet.">
        <title>Genomic analysis of the necrotrophic fungal pathogens Sclerotinia sclerotiorum and Botrytis cinerea.</title>
        <authorList>
            <person name="Amselem J."/>
            <person name="Cuomo C.A."/>
            <person name="van Kan J.A."/>
            <person name="Viaud M."/>
            <person name="Benito E.P."/>
            <person name="Couloux A."/>
            <person name="Coutinho P.M."/>
            <person name="de Vries R.P."/>
            <person name="Dyer P.S."/>
            <person name="Fillinger S."/>
            <person name="Fournier E."/>
            <person name="Gout L."/>
            <person name="Hahn M."/>
            <person name="Kohn L."/>
            <person name="Lapalu N."/>
            <person name="Plummer K.M."/>
            <person name="Pradier J.M."/>
            <person name="Quevillon E."/>
            <person name="Sharon A."/>
            <person name="Simon A."/>
            <person name="ten Have A."/>
            <person name="Tudzynski B."/>
            <person name="Tudzynski P."/>
            <person name="Wincker P."/>
            <person name="Andrew M."/>
            <person name="Anthouard V."/>
            <person name="Beever R.E."/>
            <person name="Beffa R."/>
            <person name="Benoit I."/>
            <person name="Bouzid O."/>
            <person name="Brault B."/>
            <person name="Chen Z."/>
            <person name="Choquer M."/>
            <person name="Collemare J."/>
            <person name="Cotton P."/>
            <person name="Danchin E.G."/>
            <person name="Da Silva C."/>
            <person name="Gautier A."/>
            <person name="Giraud C."/>
            <person name="Giraud T."/>
            <person name="Gonzalez C."/>
            <person name="Grossetete S."/>
            <person name="Guldener U."/>
            <person name="Henrissat B."/>
            <person name="Howlett B.J."/>
            <person name="Kodira C."/>
            <person name="Kretschmer M."/>
            <person name="Lappartient A."/>
            <person name="Leroch M."/>
            <person name="Levis C."/>
            <person name="Mauceli E."/>
            <person name="Neuveglise C."/>
            <person name="Oeser B."/>
            <person name="Pearson M."/>
            <person name="Poulain J."/>
            <person name="Poussereau N."/>
            <person name="Quesneville H."/>
            <person name="Rascle C."/>
            <person name="Schumacher J."/>
            <person name="Segurens B."/>
            <person name="Sexton A."/>
            <person name="Silva E."/>
            <person name="Sirven C."/>
            <person name="Soanes D.M."/>
            <person name="Talbot N.J."/>
            <person name="Templeton M."/>
            <person name="Yandava C."/>
            <person name="Yarden O."/>
            <person name="Zeng Q."/>
            <person name="Rollins J.A."/>
            <person name="Lebrun M.H."/>
            <person name="Dickman M."/>
        </authorList>
    </citation>
    <scope>NUCLEOTIDE SEQUENCE [LARGE SCALE GENOMIC DNA]</scope>
    <source>
        <strain evidence="4">ATCC 18683 / 1980 / Ss-1</strain>
    </source>
</reference>
<dbReference type="RefSeq" id="XP_001593981.1">
    <property type="nucleotide sequence ID" value="XM_001593931.1"/>
</dbReference>
<evidence type="ECO:0000313" key="4">
    <source>
        <dbReference type="Proteomes" id="UP000001312"/>
    </source>
</evidence>
<keyword evidence="2" id="KW-0472">Membrane</keyword>
<keyword evidence="4" id="KW-1185">Reference proteome</keyword>
<sequence>MLPTLRKIHSNLPSHSHSHSPTQDTPPNKTYKHSLYLTTSTSLLTLILILISLFYQFPGPNSSLLDIVGSDITYKIYMFQYCVSGGENGNSGLDRDVYAPNGEGCHLDFNPIGYVVSATKIHASDSDLHLFHSLTAAAFSFCYIGIHIQILLTSKQPST</sequence>
<gene>
    <name evidence="3" type="ORF">SS1G_05409</name>
</gene>
<dbReference type="AlphaFoldDB" id="A7EJB6"/>
<organism evidence="3 4">
    <name type="scientific">Sclerotinia sclerotiorum (strain ATCC 18683 / 1980 / Ss-1)</name>
    <name type="common">White mold</name>
    <name type="synonym">Whetzelinia sclerotiorum</name>
    <dbReference type="NCBI Taxonomy" id="665079"/>
    <lineage>
        <taxon>Eukaryota</taxon>
        <taxon>Fungi</taxon>
        <taxon>Dikarya</taxon>
        <taxon>Ascomycota</taxon>
        <taxon>Pezizomycotina</taxon>
        <taxon>Leotiomycetes</taxon>
        <taxon>Helotiales</taxon>
        <taxon>Sclerotiniaceae</taxon>
        <taxon>Sclerotinia</taxon>
    </lineage>
</organism>
<protein>
    <submittedName>
        <fullName evidence="3">Uncharacterized protein</fullName>
    </submittedName>
</protein>
<keyword evidence="2" id="KW-1133">Transmembrane helix</keyword>
<dbReference type="Proteomes" id="UP000001312">
    <property type="component" value="Unassembled WGS sequence"/>
</dbReference>
<dbReference type="KEGG" id="ssl:SS1G_05409"/>
<proteinExistence type="predicted"/>
<name>A7EJB6_SCLS1</name>